<sequence>MDDLPTITAEKLCFSYADTDVLHDVTLQLTPGSILGIVGPNGSGKSTLISLLAGLRRPQRGDIQWRGAVALVVQSSQAPDSLPLTVGDVVRMGTWRCRIPRRLADKRAATAMHRVGMQGLEDRPFNAISGGQRQRTLLAQALAQNAPTLILDEPTTGLDKESRRRIYQAVIEEAAMGRAVALVSHDSHGLAICDRVMLLEAGRIVSDTMTAPAETDI</sequence>
<dbReference type="PROSITE" id="PS50893">
    <property type="entry name" value="ABC_TRANSPORTER_2"/>
    <property type="match status" value="1"/>
</dbReference>
<evidence type="ECO:0000313" key="6">
    <source>
        <dbReference type="Proteomes" id="UP001195422"/>
    </source>
</evidence>
<dbReference type="InterPro" id="IPR027417">
    <property type="entry name" value="P-loop_NTPase"/>
</dbReference>
<evidence type="ECO:0000256" key="3">
    <source>
        <dbReference type="ARBA" id="ARBA00022840"/>
    </source>
</evidence>
<proteinExistence type="predicted"/>
<organism evidence="5 6">
    <name type="scientific">Glutamicibacter protophormiae</name>
    <name type="common">Brevibacterium protophormiae</name>
    <dbReference type="NCBI Taxonomy" id="37930"/>
    <lineage>
        <taxon>Bacteria</taxon>
        <taxon>Bacillati</taxon>
        <taxon>Actinomycetota</taxon>
        <taxon>Actinomycetes</taxon>
        <taxon>Micrococcales</taxon>
        <taxon>Micrococcaceae</taxon>
        <taxon>Glutamicibacter</taxon>
    </lineage>
</organism>
<keyword evidence="1" id="KW-0813">Transport</keyword>
<keyword evidence="6" id="KW-1185">Reference proteome</keyword>
<feature type="domain" description="ABC transporter" evidence="4">
    <location>
        <begin position="7"/>
        <end position="217"/>
    </location>
</feature>
<reference evidence="5 6" key="1">
    <citation type="submission" date="2021-03" db="EMBL/GenBank/DDBJ databases">
        <title>Sequencing the genomes of 1000 actinobacteria strains.</title>
        <authorList>
            <person name="Klenk H.-P."/>
        </authorList>
    </citation>
    <scope>NUCLEOTIDE SEQUENCE [LARGE SCALE GENOMIC DNA]</scope>
    <source>
        <strain evidence="5 6">DSM 20168</strain>
    </source>
</reference>
<evidence type="ECO:0000256" key="2">
    <source>
        <dbReference type="ARBA" id="ARBA00022741"/>
    </source>
</evidence>
<name>A0ABS4XMH6_GLUPR</name>
<dbReference type="Gene3D" id="3.40.50.300">
    <property type="entry name" value="P-loop containing nucleotide triphosphate hydrolases"/>
    <property type="match status" value="1"/>
</dbReference>
<dbReference type="Pfam" id="PF00005">
    <property type="entry name" value="ABC_tran"/>
    <property type="match status" value="1"/>
</dbReference>
<dbReference type="InterPro" id="IPR003593">
    <property type="entry name" value="AAA+_ATPase"/>
</dbReference>
<evidence type="ECO:0000256" key="1">
    <source>
        <dbReference type="ARBA" id="ARBA00022448"/>
    </source>
</evidence>
<accession>A0ABS4XMH6</accession>
<comment type="caution">
    <text evidence="5">The sequence shown here is derived from an EMBL/GenBank/DDBJ whole genome shotgun (WGS) entry which is preliminary data.</text>
</comment>
<dbReference type="EMBL" id="JAGIOJ010000001">
    <property type="protein sequence ID" value="MBP2397712.1"/>
    <property type="molecule type" value="Genomic_DNA"/>
</dbReference>
<keyword evidence="3 5" id="KW-0067">ATP-binding</keyword>
<dbReference type="SMART" id="SM00382">
    <property type="entry name" value="AAA"/>
    <property type="match status" value="1"/>
</dbReference>
<dbReference type="InterPro" id="IPR050153">
    <property type="entry name" value="Metal_Ion_Import_ABC"/>
</dbReference>
<keyword evidence="2" id="KW-0547">Nucleotide-binding</keyword>
<dbReference type="RefSeq" id="WP_188948114.1">
    <property type="nucleotide sequence ID" value="NZ_BMPH01000005.1"/>
</dbReference>
<dbReference type="Proteomes" id="UP001195422">
    <property type="component" value="Unassembled WGS sequence"/>
</dbReference>
<evidence type="ECO:0000313" key="5">
    <source>
        <dbReference type="EMBL" id="MBP2397712.1"/>
    </source>
</evidence>
<gene>
    <name evidence="5" type="ORF">JOF39_000793</name>
</gene>
<dbReference type="PANTHER" id="PTHR42734">
    <property type="entry name" value="METAL TRANSPORT SYSTEM ATP-BINDING PROTEIN TM_0124-RELATED"/>
    <property type="match status" value="1"/>
</dbReference>
<dbReference type="InterPro" id="IPR003439">
    <property type="entry name" value="ABC_transporter-like_ATP-bd"/>
</dbReference>
<dbReference type="GO" id="GO:0005524">
    <property type="term" value="F:ATP binding"/>
    <property type="evidence" value="ECO:0007669"/>
    <property type="project" value="UniProtKB-KW"/>
</dbReference>
<dbReference type="SUPFAM" id="SSF52540">
    <property type="entry name" value="P-loop containing nucleoside triphosphate hydrolases"/>
    <property type="match status" value="1"/>
</dbReference>
<protein>
    <submittedName>
        <fullName evidence="5">Zinc/manganese transport system ATP-binding protein</fullName>
    </submittedName>
</protein>
<evidence type="ECO:0000259" key="4">
    <source>
        <dbReference type="PROSITE" id="PS50893"/>
    </source>
</evidence>